<organism evidence="2 3">
    <name type="scientific">Chlamydomonas incerta</name>
    <dbReference type="NCBI Taxonomy" id="51695"/>
    <lineage>
        <taxon>Eukaryota</taxon>
        <taxon>Viridiplantae</taxon>
        <taxon>Chlorophyta</taxon>
        <taxon>core chlorophytes</taxon>
        <taxon>Chlorophyceae</taxon>
        <taxon>CS clade</taxon>
        <taxon>Chlamydomonadales</taxon>
        <taxon>Chlamydomonadaceae</taxon>
        <taxon>Chlamydomonas</taxon>
    </lineage>
</organism>
<dbReference type="OrthoDB" id="550777at2759"/>
<evidence type="ECO:0000256" key="1">
    <source>
        <dbReference type="SAM" id="MobiDB-lite"/>
    </source>
</evidence>
<feature type="compositionally biased region" description="Low complexity" evidence="1">
    <location>
        <begin position="532"/>
        <end position="544"/>
    </location>
</feature>
<dbReference type="EMBL" id="JAEHOC010000037">
    <property type="protein sequence ID" value="KAG2428051.1"/>
    <property type="molecule type" value="Genomic_DNA"/>
</dbReference>
<name>A0A835VWT9_CHLIN</name>
<feature type="region of interest" description="Disordered" evidence="1">
    <location>
        <begin position="147"/>
        <end position="194"/>
    </location>
</feature>
<feature type="compositionally biased region" description="Gly residues" evidence="1">
    <location>
        <begin position="911"/>
        <end position="924"/>
    </location>
</feature>
<feature type="region of interest" description="Disordered" evidence="1">
    <location>
        <begin position="802"/>
        <end position="829"/>
    </location>
</feature>
<keyword evidence="3" id="KW-1185">Reference proteome</keyword>
<feature type="region of interest" description="Disordered" evidence="1">
    <location>
        <begin position="558"/>
        <end position="604"/>
    </location>
</feature>
<proteinExistence type="predicted"/>
<sequence length="952" mass="94106">MVLLVCIERRKKDATPLVGASMANRKAASSKGFQVDPMLQPAWQKNMALIKQKQGGMTMSLKQFAPDPNNTTAAHMAAREQALEMVMRAPSATPDPHALPAYLTKQLGPRVSRRAALAANAWGSSENQNGTSQTKFHTVSGAIATDLEGDRSGSTHSGGNGPGGAAAAAAPSPTKVRFERWSQPAAGLQRPEPAAAAAQLPSPLAAEMSNRSVLCGSSIVVHTGGAGDDDDDRPSRSSVAAGAIIAGALAVPAGSGAGTPTSVSSRRLYHQQSQQQFLQQQQQQLSPQPQERPSNRSSGSANWAAALSSPPPLAANAVAPAPSHPGTPTAAASTAASPSQVGLSASRRLHQQTFGDSGRGSSPATPNSNGGTPAGFSRHGSRDVLGGEAPGGSGGTAGGSASTAPVTEDVLPMGPEGGAAAAGGSSGGAGPSSGRGVAPALRTAANMRGPSRLGSNYGSPQQPAMAAGAVQWPSLAIDEAADEGAAAGVRVAVTSPGEVVHDSDLLPGAAASPAPPCLMSPGSKHNSISGQHHSNSGQASASAAAMLHSTTMTPSLRAALGSAAPPPLAHSPHLGKLPDNGPASAPARAAAAASHPAANSPLARGANAGAAAPAAATASGAYPAAGRVADGPQARRASMMSIESEFNELKEQFSSQSRWLLEQLAGGPEPPSGPPRGMPPLPELGDDDDVMPLPTAAPPRAMPRRAVTLTSAATSAAATQGGVRLGAGAGGADVVGGGVGAGGMKGGISASGGLESGPAGAGYGFAAAAAAGKSLRRQTSDAPVKSHYGGAYNQLAAMWNEHKAAQQQQQPPPQVVPSPSPPRAYRASEPNEPISYRALQQAAGAGAGGGGYRQQQQQQQLLQPQPPPQQQRLLPAGVPRPVQLSWSASGETVSRASPTGGGAAPTSFAGAGQGRSPGGAGGAGAAASPSKASGPLRLSPGGSGLPPRPPAL</sequence>
<accession>A0A835VWT9</accession>
<feature type="compositionally biased region" description="Low complexity" evidence="1">
    <location>
        <begin position="582"/>
        <end position="604"/>
    </location>
</feature>
<feature type="region of interest" description="Disordered" evidence="1">
    <location>
        <begin position="507"/>
        <end position="544"/>
    </location>
</feature>
<feature type="region of interest" description="Disordered" evidence="1">
    <location>
        <begin position="843"/>
        <end position="952"/>
    </location>
</feature>
<protein>
    <submittedName>
        <fullName evidence="2">Uncharacterized protein</fullName>
    </submittedName>
</protein>
<dbReference type="AlphaFoldDB" id="A0A835VWT9"/>
<feature type="region of interest" description="Disordered" evidence="1">
    <location>
        <begin position="664"/>
        <end position="699"/>
    </location>
</feature>
<feature type="compositionally biased region" description="Polar residues" evidence="1">
    <location>
        <begin position="351"/>
        <end position="371"/>
    </location>
</feature>
<gene>
    <name evidence="2" type="ORF">HXX76_012034</name>
</gene>
<evidence type="ECO:0000313" key="3">
    <source>
        <dbReference type="Proteomes" id="UP000650467"/>
    </source>
</evidence>
<feature type="compositionally biased region" description="Gly residues" evidence="1">
    <location>
        <begin position="415"/>
        <end position="433"/>
    </location>
</feature>
<feature type="compositionally biased region" description="Pro residues" evidence="1">
    <location>
        <begin position="668"/>
        <end position="682"/>
    </location>
</feature>
<feature type="compositionally biased region" description="Low complexity" evidence="1">
    <location>
        <begin position="271"/>
        <end position="289"/>
    </location>
</feature>
<feature type="compositionally biased region" description="Polar residues" evidence="1">
    <location>
        <begin position="884"/>
        <end position="897"/>
    </location>
</feature>
<reference evidence="2" key="1">
    <citation type="journal article" date="2020" name="bioRxiv">
        <title>Comparative genomics of Chlamydomonas.</title>
        <authorList>
            <person name="Craig R.J."/>
            <person name="Hasan A.R."/>
            <person name="Ness R.W."/>
            <person name="Keightley P.D."/>
        </authorList>
    </citation>
    <scope>NUCLEOTIDE SEQUENCE</scope>
    <source>
        <strain evidence="2">SAG 7.73</strain>
    </source>
</reference>
<feature type="compositionally biased region" description="Low complexity" evidence="1">
    <location>
        <begin position="925"/>
        <end position="940"/>
    </location>
</feature>
<dbReference type="Proteomes" id="UP000650467">
    <property type="component" value="Unassembled WGS sequence"/>
</dbReference>
<comment type="caution">
    <text evidence="2">The sequence shown here is derived from an EMBL/GenBank/DDBJ whole genome shotgun (WGS) entry which is preliminary data.</text>
</comment>
<feature type="compositionally biased region" description="Pro residues" evidence="1">
    <location>
        <begin position="810"/>
        <end position="822"/>
    </location>
</feature>
<feature type="compositionally biased region" description="Low complexity" evidence="1">
    <location>
        <begin position="853"/>
        <end position="863"/>
    </location>
</feature>
<feature type="compositionally biased region" description="Low complexity" evidence="1">
    <location>
        <begin position="185"/>
        <end position="194"/>
    </location>
</feature>
<feature type="compositionally biased region" description="Gly residues" evidence="1">
    <location>
        <begin position="388"/>
        <end position="398"/>
    </location>
</feature>
<evidence type="ECO:0000313" key="2">
    <source>
        <dbReference type="EMBL" id="KAG2428051.1"/>
    </source>
</evidence>
<feature type="region of interest" description="Disordered" evidence="1">
    <location>
        <begin position="252"/>
        <end position="438"/>
    </location>
</feature>
<feature type="compositionally biased region" description="Low complexity" evidence="1">
    <location>
        <begin position="300"/>
        <end position="339"/>
    </location>
</feature>